<name>A0AB34L1K9_9PEZI</name>
<reference evidence="4 5" key="1">
    <citation type="journal article" date="2020" name="Microbiol. Resour. Announc.">
        <title>Draft Genome Sequence of a Cladosporium Species Isolated from the Mesophotic Ascidian Didemnum maculosum.</title>
        <authorList>
            <person name="Gioti A."/>
            <person name="Siaperas R."/>
            <person name="Nikolaivits E."/>
            <person name="Le Goff G."/>
            <person name="Ouazzani J."/>
            <person name="Kotoulas G."/>
            <person name="Topakas E."/>
        </authorList>
    </citation>
    <scope>NUCLEOTIDE SEQUENCE [LARGE SCALE GENOMIC DNA]</scope>
    <source>
        <strain evidence="4 5">TM138-S3</strain>
    </source>
</reference>
<dbReference type="Proteomes" id="UP000803884">
    <property type="component" value="Unassembled WGS sequence"/>
</dbReference>
<dbReference type="PANTHER" id="PTHR48081">
    <property type="entry name" value="AB HYDROLASE SUPERFAMILY PROTEIN C4A8.06C"/>
    <property type="match status" value="1"/>
</dbReference>
<keyword evidence="5" id="KW-1185">Reference proteome</keyword>
<dbReference type="PANTHER" id="PTHR48081:SF8">
    <property type="entry name" value="ALPHA_BETA HYDROLASE FOLD-3 DOMAIN-CONTAINING PROTEIN-RELATED"/>
    <property type="match status" value="1"/>
</dbReference>
<dbReference type="GO" id="GO:0016787">
    <property type="term" value="F:hydrolase activity"/>
    <property type="evidence" value="ECO:0007669"/>
    <property type="project" value="UniProtKB-KW"/>
</dbReference>
<dbReference type="InterPro" id="IPR013094">
    <property type="entry name" value="AB_hydrolase_3"/>
</dbReference>
<dbReference type="EMBL" id="JAAQHG020000004">
    <property type="protein sequence ID" value="KAL1589638.1"/>
    <property type="molecule type" value="Genomic_DNA"/>
</dbReference>
<comment type="caution">
    <text evidence="4">The sequence shown here is derived from an EMBL/GenBank/DDBJ whole genome shotgun (WGS) entry which is preliminary data.</text>
</comment>
<dbReference type="Gene3D" id="3.40.50.1820">
    <property type="entry name" value="alpha/beta hydrolase"/>
    <property type="match status" value="1"/>
</dbReference>
<proteinExistence type="predicted"/>
<dbReference type="InterPro" id="IPR050300">
    <property type="entry name" value="GDXG_lipolytic_enzyme"/>
</dbReference>
<evidence type="ECO:0000256" key="2">
    <source>
        <dbReference type="SAM" id="MobiDB-lite"/>
    </source>
</evidence>
<dbReference type="Pfam" id="PF07859">
    <property type="entry name" value="Abhydrolase_3"/>
    <property type="match status" value="1"/>
</dbReference>
<feature type="region of interest" description="Disordered" evidence="2">
    <location>
        <begin position="1"/>
        <end position="37"/>
    </location>
</feature>
<evidence type="ECO:0000259" key="3">
    <source>
        <dbReference type="Pfam" id="PF07859"/>
    </source>
</evidence>
<keyword evidence="1" id="KW-0378">Hydrolase</keyword>
<organism evidence="4 5">
    <name type="scientific">Cladosporium halotolerans</name>
    <dbReference type="NCBI Taxonomy" id="1052096"/>
    <lineage>
        <taxon>Eukaryota</taxon>
        <taxon>Fungi</taxon>
        <taxon>Dikarya</taxon>
        <taxon>Ascomycota</taxon>
        <taxon>Pezizomycotina</taxon>
        <taxon>Dothideomycetes</taxon>
        <taxon>Dothideomycetidae</taxon>
        <taxon>Cladosporiales</taxon>
        <taxon>Cladosporiaceae</taxon>
        <taxon>Cladosporium</taxon>
    </lineage>
</organism>
<dbReference type="InterPro" id="IPR029058">
    <property type="entry name" value="AB_hydrolase_fold"/>
</dbReference>
<dbReference type="RefSeq" id="XP_069232743.1">
    <property type="nucleotide sequence ID" value="XM_069370129.1"/>
</dbReference>
<dbReference type="GeneID" id="96002967"/>
<sequence>MSSRKSSRSLSEREATNGSNNNAGANSAAAAAAKPGSIEVTHRTDRSLLMYILHTCIRPFGPKITNIQCELPPGSPQLEIPKSASRRCNVVERKVNDVYIYDCTTKKNVHVEQPGVEKVRQKRIYYFAGGGWRMPASADHWAFVSHLSANLPNTTLSLISYPLAPKNPAPDTIPKLLELLPTLLRASADANETTILAGDSAGANLALALPLELLRASLADPQTPDPPLLPSHILVLGPSVDLRRSNPAIPQLERHDPLLRHAFIKATSDVWRGDWPADDTRCSPLLVGDEVLAALAARGVQLHGVTGGFDILTPDGLLLRGRLEEAGIRGKWLHWEKQMHVFPLAFRWGLKESREGKNWVLDVLRAI</sequence>
<gene>
    <name evidence="4" type="ORF">WHR41_01523</name>
</gene>
<evidence type="ECO:0000313" key="4">
    <source>
        <dbReference type="EMBL" id="KAL1589638.1"/>
    </source>
</evidence>
<feature type="compositionally biased region" description="Low complexity" evidence="2">
    <location>
        <begin position="17"/>
        <end position="33"/>
    </location>
</feature>
<feature type="domain" description="Alpha/beta hydrolase fold-3" evidence="3">
    <location>
        <begin position="125"/>
        <end position="343"/>
    </location>
</feature>
<accession>A0AB34L1K9</accession>
<evidence type="ECO:0000256" key="1">
    <source>
        <dbReference type="ARBA" id="ARBA00022801"/>
    </source>
</evidence>
<evidence type="ECO:0000313" key="5">
    <source>
        <dbReference type="Proteomes" id="UP000803884"/>
    </source>
</evidence>
<dbReference type="AlphaFoldDB" id="A0AB34L1K9"/>
<protein>
    <recommendedName>
        <fullName evidence="3">Alpha/beta hydrolase fold-3 domain-containing protein</fullName>
    </recommendedName>
</protein>
<dbReference type="SUPFAM" id="SSF53474">
    <property type="entry name" value="alpha/beta-Hydrolases"/>
    <property type="match status" value="1"/>
</dbReference>